<dbReference type="InterPro" id="IPR058636">
    <property type="entry name" value="Beta-barrel_YknX"/>
</dbReference>
<dbReference type="InterPro" id="IPR050465">
    <property type="entry name" value="UPF0194_transport"/>
</dbReference>
<dbReference type="Gene3D" id="2.40.30.170">
    <property type="match status" value="1"/>
</dbReference>
<keyword evidence="2 3" id="KW-0175">Coiled coil</keyword>
<dbReference type="PANTHER" id="PTHR32347:SF14">
    <property type="entry name" value="EFFLUX SYSTEM COMPONENT YKNX-RELATED"/>
    <property type="match status" value="1"/>
</dbReference>
<feature type="coiled-coil region" evidence="3">
    <location>
        <begin position="207"/>
        <end position="257"/>
    </location>
</feature>
<dbReference type="Gene3D" id="2.40.420.20">
    <property type="match status" value="1"/>
</dbReference>
<evidence type="ECO:0000256" key="3">
    <source>
        <dbReference type="SAM" id="Coils"/>
    </source>
</evidence>
<feature type="coiled-coil region" evidence="3">
    <location>
        <begin position="144"/>
        <end position="171"/>
    </location>
</feature>
<dbReference type="GO" id="GO:0030313">
    <property type="term" value="C:cell envelope"/>
    <property type="evidence" value="ECO:0007669"/>
    <property type="project" value="UniProtKB-SubCell"/>
</dbReference>
<feature type="domain" description="YknX-like beta-barrel" evidence="4">
    <location>
        <begin position="289"/>
        <end position="371"/>
    </location>
</feature>
<dbReference type="PANTHER" id="PTHR32347">
    <property type="entry name" value="EFFLUX SYSTEM COMPONENT YKNX-RELATED"/>
    <property type="match status" value="1"/>
</dbReference>
<evidence type="ECO:0000256" key="1">
    <source>
        <dbReference type="ARBA" id="ARBA00004196"/>
    </source>
</evidence>
<dbReference type="Pfam" id="PF25990">
    <property type="entry name" value="Beta-barrel_YknX"/>
    <property type="match status" value="1"/>
</dbReference>
<organism evidence="5">
    <name type="scientific">Desulfitobacterium hafniense</name>
    <name type="common">Desulfitobacterium frappieri</name>
    <dbReference type="NCBI Taxonomy" id="49338"/>
    <lineage>
        <taxon>Bacteria</taxon>
        <taxon>Bacillati</taxon>
        <taxon>Bacillota</taxon>
        <taxon>Clostridia</taxon>
        <taxon>Eubacteriales</taxon>
        <taxon>Desulfitobacteriaceae</taxon>
        <taxon>Desulfitobacterium</taxon>
    </lineage>
</organism>
<dbReference type="EMBL" id="LK996017">
    <property type="protein sequence ID" value="CDX03782.1"/>
    <property type="molecule type" value="Genomic_DNA"/>
</dbReference>
<name>A0A098B605_DESHA</name>
<evidence type="ECO:0000313" key="5">
    <source>
        <dbReference type="EMBL" id="CDX03782.1"/>
    </source>
</evidence>
<proteinExistence type="predicted"/>
<accession>A0A098B605</accession>
<dbReference type="PATRIC" id="fig|49338.4.peg.4186"/>
<reference evidence="5" key="1">
    <citation type="submission" date="2014-07" db="EMBL/GenBank/DDBJ databases">
        <authorList>
            <person name="Hornung V.Bastian."/>
        </authorList>
    </citation>
    <scope>NUCLEOTIDE SEQUENCE</scope>
    <source>
        <strain evidence="5">PCE-S</strain>
    </source>
</reference>
<gene>
    <name evidence="5" type="ORF">DPCES_3896</name>
</gene>
<dbReference type="PRINTS" id="PR01490">
    <property type="entry name" value="RTXTOXIND"/>
</dbReference>
<evidence type="ECO:0000256" key="2">
    <source>
        <dbReference type="ARBA" id="ARBA00023054"/>
    </source>
</evidence>
<comment type="subcellular location">
    <subcellularLocation>
        <location evidence="1">Cell envelope</location>
    </subcellularLocation>
</comment>
<dbReference type="Gene3D" id="1.10.287.470">
    <property type="entry name" value="Helix hairpin bin"/>
    <property type="match status" value="1"/>
</dbReference>
<dbReference type="AlphaFoldDB" id="A0A098B605"/>
<dbReference type="Gene3D" id="2.40.50.100">
    <property type="match status" value="1"/>
</dbReference>
<protein>
    <submittedName>
        <fullName evidence="5">Efflux transporter, RND, MFP subunit</fullName>
    </submittedName>
</protein>
<dbReference type="RefSeq" id="WP_015943645.1">
    <property type="nucleotide sequence ID" value="NZ_JAYFNZ010000042.1"/>
</dbReference>
<evidence type="ECO:0000259" key="4">
    <source>
        <dbReference type="Pfam" id="PF25990"/>
    </source>
</evidence>
<sequence length="457" mass="49311">MDKSKLLKKLRKPKRTTLIAALAVVVIGIWGITALLGGNKSASANVAHTKLAKTELINSVDVSGSIKSKNTQKVYSTLSYSVKEIYVNIGDKVEAGEPLAQLDTSSLELDIAQQRSTFEASQKTGTINLESKKRIYEDTKKQYENGMNTELLNAENSLKSAENDLTTKKNTYENNVESYKFGAVSKQELDQSEAGYKLAQNTYNKAAASLEAAKIKAAQDVKTAEANYNSALADYNNDSQKIALDKLEKNLADATIKAPISGVVTAVYAEAGSPGNGLLFVVEDAEKLTITTYVKEYDADKVKPGQMVNIKTDATEDELFAGQVVRISPASTKTANGTTDTSNTTVEFETEVDILEPDDQLKIGMNARLNIIIEKKADVYSVPYDAVSVNNQGQSIVYILTGENGRQRMEETVVEVGMMTDYYTEISGEGLADGVLVVNNAASAGTGDKARPGAAMK</sequence>